<name>A0A2T4CFK3_TRILO</name>
<dbReference type="EMBL" id="KZ679127">
    <property type="protein sequence ID" value="PTB80339.1"/>
    <property type="molecule type" value="Genomic_DNA"/>
</dbReference>
<organism evidence="2 3">
    <name type="scientific">Trichoderma longibrachiatum ATCC 18648</name>
    <dbReference type="NCBI Taxonomy" id="983965"/>
    <lineage>
        <taxon>Eukaryota</taxon>
        <taxon>Fungi</taxon>
        <taxon>Dikarya</taxon>
        <taxon>Ascomycota</taxon>
        <taxon>Pezizomycotina</taxon>
        <taxon>Sordariomycetes</taxon>
        <taxon>Hypocreomycetidae</taxon>
        <taxon>Hypocreales</taxon>
        <taxon>Hypocreaceae</taxon>
        <taxon>Trichoderma</taxon>
    </lineage>
</organism>
<reference evidence="2 3" key="1">
    <citation type="submission" date="2016-07" db="EMBL/GenBank/DDBJ databases">
        <title>Multiple horizontal gene transfer events from other fungi enriched the ability of initially mycotrophic Trichoderma (Ascomycota) to feed on dead plant biomass.</title>
        <authorList>
            <consortium name="DOE Joint Genome Institute"/>
            <person name="Aerts A."/>
            <person name="Atanasova L."/>
            <person name="Chenthamara K."/>
            <person name="Zhang J."/>
            <person name="Grujic M."/>
            <person name="Henrissat B."/>
            <person name="Kuo A."/>
            <person name="Salamov A."/>
            <person name="Lipzen A."/>
            <person name="Labutti K."/>
            <person name="Barry K."/>
            <person name="Miao Y."/>
            <person name="Rahimi M.J."/>
            <person name="Shen Q."/>
            <person name="Grigoriev I.V."/>
            <person name="Kubicek C.P."/>
            <person name="Druzhinina I.S."/>
        </authorList>
    </citation>
    <scope>NUCLEOTIDE SEQUENCE [LARGE SCALE GENOMIC DNA]</scope>
    <source>
        <strain evidence="2 3">ATCC 18648</strain>
    </source>
</reference>
<dbReference type="Proteomes" id="UP000240760">
    <property type="component" value="Unassembled WGS sequence"/>
</dbReference>
<keyword evidence="3" id="KW-1185">Reference proteome</keyword>
<sequence length="158" mass="18173">MQSAKVRITFRTARLHRLGVNTSLRTCASKRSLVDFPRKMTHQAREARLTFDNATSYQRRNNTCQKQDDSADSSCMHRSWPPVYPSASSIDKLICQRLVLTEWLLRRSVMQSKRPSLEGSDGGTYFGREPTMNSGPAARSPHKIPYKDWNKDDYRAYA</sequence>
<dbReference type="AlphaFoldDB" id="A0A2T4CFK3"/>
<accession>A0A2T4CFK3</accession>
<protein>
    <submittedName>
        <fullName evidence="2">Uncharacterized protein</fullName>
    </submittedName>
</protein>
<evidence type="ECO:0000256" key="1">
    <source>
        <dbReference type="SAM" id="MobiDB-lite"/>
    </source>
</evidence>
<evidence type="ECO:0000313" key="3">
    <source>
        <dbReference type="Proteomes" id="UP000240760"/>
    </source>
</evidence>
<evidence type="ECO:0000313" key="2">
    <source>
        <dbReference type="EMBL" id="PTB80339.1"/>
    </source>
</evidence>
<proteinExistence type="predicted"/>
<gene>
    <name evidence="2" type="ORF">M440DRAFT_1123242</name>
</gene>
<feature type="region of interest" description="Disordered" evidence="1">
    <location>
        <begin position="112"/>
        <end position="145"/>
    </location>
</feature>